<dbReference type="AlphaFoldDB" id="A0A8S1QZ77"/>
<name>A0A8S1QZ77_9CILI</name>
<protein>
    <submittedName>
        <fullName evidence="1">Uncharacterized protein</fullName>
    </submittedName>
</protein>
<accession>A0A8S1QZ77</accession>
<keyword evidence="2" id="KW-1185">Reference proteome</keyword>
<gene>
    <name evidence="1" type="ORF">PSON_ATCC_30995.1.T1240106</name>
</gene>
<sequence>MQNSLIRFQNKPSKQFPLDNKVWKLQYNASIKDEPLITEESEYNFQNEIKRVFNDTRCQQYTCSMIINNYTVHSVSQASDRQIDSDLYLEQGNNQFNQYQFKPIFQ</sequence>
<proteinExistence type="predicted"/>
<dbReference type="OrthoDB" id="283964at2759"/>
<dbReference type="EMBL" id="CAJJDN010000124">
    <property type="protein sequence ID" value="CAD8120092.1"/>
    <property type="molecule type" value="Genomic_DNA"/>
</dbReference>
<comment type="caution">
    <text evidence="1">The sequence shown here is derived from an EMBL/GenBank/DDBJ whole genome shotgun (WGS) entry which is preliminary data.</text>
</comment>
<evidence type="ECO:0000313" key="1">
    <source>
        <dbReference type="EMBL" id="CAD8120092.1"/>
    </source>
</evidence>
<evidence type="ECO:0000313" key="2">
    <source>
        <dbReference type="Proteomes" id="UP000692954"/>
    </source>
</evidence>
<dbReference type="Proteomes" id="UP000692954">
    <property type="component" value="Unassembled WGS sequence"/>
</dbReference>
<reference evidence="1" key="1">
    <citation type="submission" date="2021-01" db="EMBL/GenBank/DDBJ databases">
        <authorList>
            <consortium name="Genoscope - CEA"/>
            <person name="William W."/>
        </authorList>
    </citation>
    <scope>NUCLEOTIDE SEQUENCE</scope>
</reference>
<organism evidence="1 2">
    <name type="scientific">Paramecium sonneborni</name>
    <dbReference type="NCBI Taxonomy" id="65129"/>
    <lineage>
        <taxon>Eukaryota</taxon>
        <taxon>Sar</taxon>
        <taxon>Alveolata</taxon>
        <taxon>Ciliophora</taxon>
        <taxon>Intramacronucleata</taxon>
        <taxon>Oligohymenophorea</taxon>
        <taxon>Peniculida</taxon>
        <taxon>Parameciidae</taxon>
        <taxon>Paramecium</taxon>
    </lineage>
</organism>